<dbReference type="AlphaFoldDB" id="B1ZTG6"/>
<dbReference type="STRING" id="452637.Oter_0621"/>
<name>B1ZTG6_OPITP</name>
<evidence type="ECO:0000313" key="2">
    <source>
        <dbReference type="EMBL" id="ACB73911.1"/>
    </source>
</evidence>
<organism evidence="2 3">
    <name type="scientific">Opitutus terrae (strain DSM 11246 / JCM 15787 / PB90-1)</name>
    <dbReference type="NCBI Taxonomy" id="452637"/>
    <lineage>
        <taxon>Bacteria</taxon>
        <taxon>Pseudomonadati</taxon>
        <taxon>Verrucomicrobiota</taxon>
        <taxon>Opitutia</taxon>
        <taxon>Opitutales</taxon>
        <taxon>Opitutaceae</taxon>
        <taxon>Opitutus</taxon>
    </lineage>
</organism>
<keyword evidence="1" id="KW-0472">Membrane</keyword>
<dbReference type="HOGENOM" id="CLU_2451738_0_0_0"/>
<dbReference type="KEGG" id="ote:Oter_0621"/>
<dbReference type="EMBL" id="CP001032">
    <property type="protein sequence ID" value="ACB73911.1"/>
    <property type="molecule type" value="Genomic_DNA"/>
</dbReference>
<evidence type="ECO:0000313" key="3">
    <source>
        <dbReference type="Proteomes" id="UP000007013"/>
    </source>
</evidence>
<dbReference type="Proteomes" id="UP000007013">
    <property type="component" value="Chromosome"/>
</dbReference>
<accession>B1ZTG6</accession>
<gene>
    <name evidence="2" type="ordered locus">Oter_0621</name>
</gene>
<feature type="transmembrane region" description="Helical" evidence="1">
    <location>
        <begin position="12"/>
        <end position="33"/>
    </location>
</feature>
<reference evidence="2 3" key="1">
    <citation type="journal article" date="2011" name="J. Bacteriol.">
        <title>Genome sequence of the verrucomicrobium Opitutus terrae PB90-1, an abundant inhabitant of rice paddy soil ecosystems.</title>
        <authorList>
            <person name="van Passel M.W."/>
            <person name="Kant R."/>
            <person name="Palva A."/>
            <person name="Copeland A."/>
            <person name="Lucas S."/>
            <person name="Lapidus A."/>
            <person name="Glavina del Rio T."/>
            <person name="Pitluck S."/>
            <person name="Goltsman E."/>
            <person name="Clum A."/>
            <person name="Sun H."/>
            <person name="Schmutz J."/>
            <person name="Larimer F.W."/>
            <person name="Land M.L."/>
            <person name="Hauser L."/>
            <person name="Kyrpides N."/>
            <person name="Mikhailova N."/>
            <person name="Richardson P.P."/>
            <person name="Janssen P.H."/>
            <person name="de Vos W.M."/>
            <person name="Smidt H."/>
        </authorList>
    </citation>
    <scope>NUCLEOTIDE SEQUENCE [LARGE SCALE GENOMIC DNA]</scope>
    <source>
        <strain evidence="3">DSM 11246 / JCM 15787 / PB90-1</strain>
    </source>
</reference>
<sequence>MKAIVAHLLSGSSLEAVGLAALLMTLAGVWLQWNRPAHVADIEEALKDGRLLPDEAEQRLRAVSRRATGWVLAGMALLVFVAITWVKNR</sequence>
<keyword evidence="1" id="KW-1133">Transmembrane helix</keyword>
<dbReference type="RefSeq" id="WP_012373449.1">
    <property type="nucleotide sequence ID" value="NC_010571.1"/>
</dbReference>
<feature type="transmembrane region" description="Helical" evidence="1">
    <location>
        <begin position="67"/>
        <end position="86"/>
    </location>
</feature>
<keyword evidence="1" id="KW-0812">Transmembrane</keyword>
<protein>
    <submittedName>
        <fullName evidence="2">Uncharacterized protein</fullName>
    </submittedName>
</protein>
<proteinExistence type="predicted"/>
<keyword evidence="3" id="KW-1185">Reference proteome</keyword>
<evidence type="ECO:0000256" key="1">
    <source>
        <dbReference type="SAM" id="Phobius"/>
    </source>
</evidence>